<accession>A0A0B2X013</accession>
<dbReference type="EMBL" id="AZHE01000007">
    <property type="protein sequence ID" value="KHN98425.1"/>
    <property type="molecule type" value="Genomic_DNA"/>
</dbReference>
<organism evidence="2 3">
    <name type="scientific">Metarhizium album (strain ARSEF 1941)</name>
    <dbReference type="NCBI Taxonomy" id="1081103"/>
    <lineage>
        <taxon>Eukaryota</taxon>
        <taxon>Fungi</taxon>
        <taxon>Dikarya</taxon>
        <taxon>Ascomycota</taxon>
        <taxon>Pezizomycotina</taxon>
        <taxon>Sordariomycetes</taxon>
        <taxon>Hypocreomycetidae</taxon>
        <taxon>Hypocreales</taxon>
        <taxon>Clavicipitaceae</taxon>
        <taxon>Metarhizium</taxon>
    </lineage>
</organism>
<dbReference type="AlphaFoldDB" id="A0A0B2X013"/>
<dbReference type="HOGENOM" id="CLU_2740569_0_0_1"/>
<name>A0A0B2X013_METAS</name>
<feature type="compositionally biased region" description="Basic and acidic residues" evidence="1">
    <location>
        <begin position="26"/>
        <end position="38"/>
    </location>
</feature>
<gene>
    <name evidence="2" type="ORF">MAM_03549</name>
</gene>
<evidence type="ECO:0000256" key="1">
    <source>
        <dbReference type="SAM" id="MobiDB-lite"/>
    </source>
</evidence>
<evidence type="ECO:0000313" key="3">
    <source>
        <dbReference type="Proteomes" id="UP000030816"/>
    </source>
</evidence>
<feature type="compositionally biased region" description="Gly residues" evidence="1">
    <location>
        <begin position="1"/>
        <end position="10"/>
    </location>
</feature>
<reference evidence="2 3" key="1">
    <citation type="journal article" date="2014" name="Proc. Natl. Acad. Sci. U.S.A.">
        <title>Trajectory and genomic determinants of fungal-pathogen speciation and host adaptation.</title>
        <authorList>
            <person name="Hu X."/>
            <person name="Xiao G."/>
            <person name="Zheng P."/>
            <person name="Shang Y."/>
            <person name="Su Y."/>
            <person name="Zhang X."/>
            <person name="Liu X."/>
            <person name="Zhan S."/>
            <person name="St Leger R.J."/>
            <person name="Wang C."/>
        </authorList>
    </citation>
    <scope>NUCLEOTIDE SEQUENCE [LARGE SCALE GENOMIC DNA]</scope>
    <source>
        <strain evidence="2 3">ARSEF 1941</strain>
    </source>
</reference>
<comment type="caution">
    <text evidence="2">The sequence shown here is derived from an EMBL/GenBank/DDBJ whole genome shotgun (WGS) entry which is preliminary data.</text>
</comment>
<feature type="compositionally biased region" description="Low complexity" evidence="1">
    <location>
        <begin position="12"/>
        <end position="22"/>
    </location>
</feature>
<dbReference type="GeneID" id="63738004"/>
<evidence type="ECO:0000313" key="2">
    <source>
        <dbReference type="EMBL" id="KHN98425.1"/>
    </source>
</evidence>
<proteinExistence type="predicted"/>
<dbReference type="Proteomes" id="UP000030816">
    <property type="component" value="Unassembled WGS sequence"/>
</dbReference>
<sequence length="71" mass="7579">MPERGAGGDGSAPARAMSAADAWKPGFDRRQSWSKEDQKHALQMCTVAGIETGLGFTETKNVSDAAGQRQR</sequence>
<dbReference type="OrthoDB" id="4940863at2759"/>
<feature type="region of interest" description="Disordered" evidence="1">
    <location>
        <begin position="1"/>
        <end position="38"/>
    </location>
</feature>
<protein>
    <submittedName>
        <fullName evidence="2">Uncharacterized protein</fullName>
    </submittedName>
</protein>
<dbReference type="RefSeq" id="XP_040679491.1">
    <property type="nucleotide sequence ID" value="XM_040822348.1"/>
</dbReference>
<keyword evidence="3" id="KW-1185">Reference proteome</keyword>